<dbReference type="RefSeq" id="WP_235067317.1">
    <property type="nucleotide sequence ID" value="NZ_JAKFGM010000002.1"/>
</dbReference>
<protein>
    <submittedName>
        <fullName evidence="3">Flp pilus assembly protein CpaB</fullName>
    </submittedName>
</protein>
<dbReference type="InterPro" id="IPR013974">
    <property type="entry name" value="SAF"/>
</dbReference>
<name>A0A9X1QKN2_9SPHN</name>
<accession>A0A9X1QKN2</accession>
<dbReference type="AlphaFoldDB" id="A0A9X1QKN2"/>
<evidence type="ECO:0000313" key="4">
    <source>
        <dbReference type="Proteomes" id="UP001139410"/>
    </source>
</evidence>
<keyword evidence="4" id="KW-1185">Reference proteome</keyword>
<dbReference type="NCBIfam" id="TIGR03177">
    <property type="entry name" value="pilus_cpaB"/>
    <property type="match status" value="1"/>
</dbReference>
<dbReference type="InterPro" id="IPR017592">
    <property type="entry name" value="Pilus_assmbl_Flp-typ_CpaB"/>
</dbReference>
<comment type="caution">
    <text evidence="3">The sequence shown here is derived from an EMBL/GenBank/DDBJ whole genome shotgun (WGS) entry which is preliminary data.</text>
</comment>
<feature type="region of interest" description="Disordered" evidence="1">
    <location>
        <begin position="248"/>
        <end position="275"/>
    </location>
</feature>
<sequence length="320" mass="33994">MKRQTLIALGVAIILGVLAVFLANTYLTGREKQLAASPEGMVRVAVAAMPLDYGVDITPDKVKFVNYPATSLPPGVYKSLPELLPMGKRRVALRPIQVNQPLLAADLSGEGQNASIAALLPDGMRAATVRINDISGVAGFVKPNDTVDVLITRNAIGPDGTDRGEQVTDVLLQNIRVIAMGQDAVGADGKPSSTRNATLELTPLDAQKVALGQRLGQLSFVLRKPGEEQNIPQVETVSLDDLRYSYYGSLPPGSRPSAANPVPGSSMLPPPPERRAQVARLTRPRSPVVRSAAPMAKATSTISVTRGTETKDYEVGGYVR</sequence>
<dbReference type="EMBL" id="JAKFGM010000002">
    <property type="protein sequence ID" value="MCF2514820.1"/>
    <property type="molecule type" value="Genomic_DNA"/>
</dbReference>
<evidence type="ECO:0000313" key="3">
    <source>
        <dbReference type="EMBL" id="MCF2514820.1"/>
    </source>
</evidence>
<reference evidence="3" key="1">
    <citation type="submission" date="2022-01" db="EMBL/GenBank/DDBJ databases">
        <authorList>
            <person name="Jo J.-H."/>
            <person name="Im W.-T."/>
        </authorList>
    </citation>
    <scope>NUCLEOTIDE SEQUENCE</scope>
    <source>
        <strain evidence="3">G124</strain>
    </source>
</reference>
<proteinExistence type="predicted"/>
<gene>
    <name evidence="3" type="primary">cpaB</name>
    <name evidence="3" type="ORF">LVY65_07055</name>
</gene>
<dbReference type="SMART" id="SM00858">
    <property type="entry name" value="SAF"/>
    <property type="match status" value="1"/>
</dbReference>
<dbReference type="Pfam" id="PF16976">
    <property type="entry name" value="RcpC"/>
    <property type="match status" value="1"/>
</dbReference>
<evidence type="ECO:0000256" key="1">
    <source>
        <dbReference type="SAM" id="MobiDB-lite"/>
    </source>
</evidence>
<organism evidence="3 4">
    <name type="scientific">Sphingomonas cremea</name>
    <dbReference type="NCBI Taxonomy" id="2904799"/>
    <lineage>
        <taxon>Bacteria</taxon>
        <taxon>Pseudomonadati</taxon>
        <taxon>Pseudomonadota</taxon>
        <taxon>Alphaproteobacteria</taxon>
        <taxon>Sphingomonadales</taxon>
        <taxon>Sphingomonadaceae</taxon>
        <taxon>Sphingomonas</taxon>
    </lineage>
</organism>
<evidence type="ECO:0000259" key="2">
    <source>
        <dbReference type="SMART" id="SM00858"/>
    </source>
</evidence>
<feature type="domain" description="SAF" evidence="2">
    <location>
        <begin position="42"/>
        <end position="108"/>
    </location>
</feature>
<dbReference type="Pfam" id="PF08666">
    <property type="entry name" value="SAF"/>
    <property type="match status" value="1"/>
</dbReference>
<dbReference type="Proteomes" id="UP001139410">
    <property type="component" value="Unassembled WGS sequence"/>
</dbReference>
<dbReference type="CDD" id="cd11614">
    <property type="entry name" value="SAF_CpaB_FlgA_like"/>
    <property type="match status" value="1"/>
</dbReference>
<dbReference type="InterPro" id="IPR031571">
    <property type="entry name" value="RcpC_dom"/>
</dbReference>